<evidence type="ECO:0000313" key="4">
    <source>
        <dbReference type="Proteomes" id="UP000256629"/>
    </source>
</evidence>
<evidence type="ECO:0000259" key="2">
    <source>
        <dbReference type="Pfam" id="PF20016"/>
    </source>
</evidence>
<keyword evidence="1" id="KW-0472">Membrane</keyword>
<comment type="caution">
    <text evidence="3">The sequence shown here is derived from an EMBL/GenBank/DDBJ whole genome shotgun (WGS) entry which is preliminary data.</text>
</comment>
<reference evidence="3 4" key="1">
    <citation type="submission" date="2018-07" db="EMBL/GenBank/DDBJ databases">
        <title>Genomic Encyclopedia of Type Strains, Phase III (KMG-III): the genomes of soil and plant-associated and newly described type strains.</title>
        <authorList>
            <person name="Whitman W."/>
        </authorList>
    </citation>
    <scope>NUCLEOTIDE SEQUENCE [LARGE SCALE GENOMIC DNA]</scope>
    <source>
        <strain evidence="3 4">CECT 8487</strain>
    </source>
</reference>
<dbReference type="Proteomes" id="UP000256629">
    <property type="component" value="Unassembled WGS sequence"/>
</dbReference>
<name>A0A3D9H2P0_9FLAO</name>
<keyword evidence="1" id="KW-1133">Transmembrane helix</keyword>
<evidence type="ECO:0000313" key="3">
    <source>
        <dbReference type="EMBL" id="RED43742.1"/>
    </source>
</evidence>
<feature type="domain" description="Thoeris protein ThsA Macro" evidence="2">
    <location>
        <begin position="79"/>
        <end position="261"/>
    </location>
</feature>
<sequence length="280" mass="32762">MKVNFLDKNVRNKFWIYFSVISGILSFILLFNIIPDEYNNCLKYFGYAAFVILILIYLFIWYRANNLTNINIDVDGSTVNIKCGDLFSEKGLKTIPFNEFFDTIVDDKIISNKSLNGIFINRIFNDNVGQLDTFIVENSDSSDIIENEFERTRGGKKVKFKLSTIFVYEDYIITAFSKFDEHNRATLTMPEYIEFLINFWDRVNRIYAQKNVSVPIFGSGITRLKEHKNIGDEDLLKIMLWTFKLSEMKFKYPAKLSIIIHEDKIDQINLFNLKSTELGL</sequence>
<dbReference type="RefSeq" id="WP_116525256.1">
    <property type="nucleotide sequence ID" value="NZ_QRDX01000031.1"/>
</dbReference>
<feature type="transmembrane region" description="Helical" evidence="1">
    <location>
        <begin position="14"/>
        <end position="32"/>
    </location>
</feature>
<dbReference type="Pfam" id="PF20016">
    <property type="entry name" value="ThsA_Macro"/>
    <property type="match status" value="1"/>
</dbReference>
<accession>A0A3D9H2P0</accession>
<proteinExistence type="predicted"/>
<dbReference type="AlphaFoldDB" id="A0A3D9H2P0"/>
<feature type="transmembrane region" description="Helical" evidence="1">
    <location>
        <begin position="44"/>
        <end position="62"/>
    </location>
</feature>
<keyword evidence="4" id="KW-1185">Reference proteome</keyword>
<organism evidence="3 4">
    <name type="scientific">Seonamhaeicola aphaedonensis</name>
    <dbReference type="NCBI Taxonomy" id="1461338"/>
    <lineage>
        <taxon>Bacteria</taxon>
        <taxon>Pseudomonadati</taxon>
        <taxon>Bacteroidota</taxon>
        <taxon>Flavobacteriia</taxon>
        <taxon>Flavobacteriales</taxon>
        <taxon>Flavobacteriaceae</taxon>
    </lineage>
</organism>
<dbReference type="EMBL" id="QRDX01000031">
    <property type="protein sequence ID" value="RED43742.1"/>
    <property type="molecule type" value="Genomic_DNA"/>
</dbReference>
<dbReference type="OrthoDB" id="2606558at2"/>
<dbReference type="InterPro" id="IPR045535">
    <property type="entry name" value="ThsA_Macro"/>
</dbReference>
<protein>
    <recommendedName>
        <fullName evidence="2">Thoeris protein ThsA Macro domain-containing protein</fullName>
    </recommendedName>
</protein>
<evidence type="ECO:0000256" key="1">
    <source>
        <dbReference type="SAM" id="Phobius"/>
    </source>
</evidence>
<keyword evidence="1" id="KW-0812">Transmembrane</keyword>
<gene>
    <name evidence="3" type="ORF">DFQ02_1312</name>
</gene>